<dbReference type="InterPro" id="IPR047575">
    <property type="entry name" value="Sm"/>
</dbReference>
<reference evidence="12 13" key="1">
    <citation type="journal article" date="2011" name="J. Gen. Appl. Microbiol.">
        <title>Draft genome sequencing of the enigmatic yeast Saitoella complicata.</title>
        <authorList>
            <person name="Nishida H."/>
            <person name="Hamamoto M."/>
            <person name="Sugiyama J."/>
        </authorList>
    </citation>
    <scope>NUCLEOTIDE SEQUENCE [LARGE SCALE GENOMIC DNA]</scope>
    <source>
        <strain evidence="12 13">NRRL Y-17804</strain>
    </source>
</reference>
<protein>
    <recommendedName>
        <fullName evidence="10">LSM complex subunit LSM5</fullName>
    </recommendedName>
</protein>
<keyword evidence="13" id="KW-1185">Reference proteome</keyword>
<evidence type="ECO:0000313" key="13">
    <source>
        <dbReference type="Proteomes" id="UP000033140"/>
    </source>
</evidence>
<dbReference type="EMBL" id="BACD03000007">
    <property type="protein sequence ID" value="GAO47178.1"/>
    <property type="molecule type" value="Genomic_DNA"/>
</dbReference>
<keyword evidence="6" id="KW-0007">Acetylation</keyword>
<dbReference type="FunFam" id="2.30.30.100:FF:000003">
    <property type="entry name" value="U6 snRNA-associated Sm-like protein LSm5"/>
    <property type="match status" value="1"/>
</dbReference>
<dbReference type="GO" id="GO:0005681">
    <property type="term" value="C:spliceosomal complex"/>
    <property type="evidence" value="ECO:0007669"/>
    <property type="project" value="UniProtKB-KW"/>
</dbReference>
<dbReference type="SUPFAM" id="SSF50182">
    <property type="entry name" value="Sm-like ribonucleoproteins"/>
    <property type="match status" value="1"/>
</dbReference>
<dbReference type="GO" id="GO:0003723">
    <property type="term" value="F:RNA binding"/>
    <property type="evidence" value="ECO:0007669"/>
    <property type="project" value="UniProtKB-KW"/>
</dbReference>
<reference evidence="12 13" key="2">
    <citation type="journal article" date="2014" name="J. Gen. Appl. Microbiol.">
        <title>The early diverging ascomycetous budding yeast Saitoella complicata has three histone deacetylases belonging to the Clr6, Hos2, and Rpd3 lineages.</title>
        <authorList>
            <person name="Nishida H."/>
            <person name="Matsumoto T."/>
            <person name="Kondo S."/>
            <person name="Hamamoto M."/>
            <person name="Yoshikawa H."/>
        </authorList>
    </citation>
    <scope>NUCLEOTIDE SEQUENCE [LARGE SCALE GENOMIC DNA]</scope>
    <source>
        <strain evidence="12 13">NRRL Y-17804</strain>
    </source>
</reference>
<evidence type="ECO:0000256" key="10">
    <source>
        <dbReference type="RuleBase" id="RU365055"/>
    </source>
</evidence>
<dbReference type="AlphaFoldDB" id="A0A0E9NBJ6"/>
<name>A0A0E9NBJ6_SAICN</name>
<evidence type="ECO:0000256" key="8">
    <source>
        <dbReference type="ARBA" id="ARBA00023242"/>
    </source>
</evidence>
<accession>A0A0E9NBJ6</accession>
<sequence length="144" mass="15747">MVFPTVTADVRARPQRLGHPPHPDSIPHSILRRFDFDIPRSITNGITASSIRFVTSSRSGYTGHGLTVGGGTELVDKCVGSKIWVVMKGDKEFCGTLSGFDDFVNMVLEDVTEYDSAQQMKKHDQILLNGNQICMLIPGGEGPQ</sequence>
<comment type="subcellular location">
    <subcellularLocation>
        <location evidence="1 10">Nucleus</location>
    </subcellularLocation>
</comment>
<keyword evidence="4 10" id="KW-0747">Spliceosome</keyword>
<gene>
    <name evidence="10" type="primary">LSM5</name>
    <name evidence="12" type="ORF">G7K_1389-t1</name>
</gene>
<proteinExistence type="inferred from homology"/>
<evidence type="ECO:0000256" key="4">
    <source>
        <dbReference type="ARBA" id="ARBA00022728"/>
    </source>
</evidence>
<evidence type="ECO:0000256" key="2">
    <source>
        <dbReference type="ARBA" id="ARBA00006850"/>
    </source>
</evidence>
<keyword evidence="9 10" id="KW-0687">Ribonucleoprotein</keyword>
<dbReference type="GO" id="GO:0046540">
    <property type="term" value="C:U4/U6 x U5 tri-snRNP complex"/>
    <property type="evidence" value="ECO:0007669"/>
    <property type="project" value="TreeGrafter"/>
</dbReference>
<comment type="similarity">
    <text evidence="2 10">Belongs to the snRNP Sm proteins family.</text>
</comment>
<organism evidence="12 13">
    <name type="scientific">Saitoella complicata (strain BCRC 22490 / CBS 7301 / JCM 7358 / NBRC 10748 / NRRL Y-17804)</name>
    <dbReference type="NCBI Taxonomy" id="698492"/>
    <lineage>
        <taxon>Eukaryota</taxon>
        <taxon>Fungi</taxon>
        <taxon>Dikarya</taxon>
        <taxon>Ascomycota</taxon>
        <taxon>Taphrinomycotina</taxon>
        <taxon>Taphrinomycotina incertae sedis</taxon>
        <taxon>Saitoella</taxon>
    </lineage>
</organism>
<evidence type="ECO:0000256" key="1">
    <source>
        <dbReference type="ARBA" id="ARBA00004123"/>
    </source>
</evidence>
<keyword evidence="5 10" id="KW-0694">RNA-binding</keyword>
<dbReference type="InterPro" id="IPR001163">
    <property type="entry name" value="Sm_dom_euk/arc"/>
</dbReference>
<dbReference type="STRING" id="698492.A0A0E9NBJ6"/>
<dbReference type="InterPro" id="IPR033871">
    <property type="entry name" value="LSm5"/>
</dbReference>
<dbReference type="Pfam" id="PF01423">
    <property type="entry name" value="LSM"/>
    <property type="match status" value="1"/>
</dbReference>
<dbReference type="PANTHER" id="PTHR20971">
    <property type="entry name" value="U6 SNRNA-ASSOCIATED PROTEIN"/>
    <property type="match status" value="1"/>
</dbReference>
<keyword evidence="8 10" id="KW-0539">Nucleus</keyword>
<dbReference type="Gene3D" id="2.30.30.100">
    <property type="match status" value="1"/>
</dbReference>
<evidence type="ECO:0000313" key="12">
    <source>
        <dbReference type="EMBL" id="GAO47178.1"/>
    </source>
</evidence>
<evidence type="ECO:0000259" key="11">
    <source>
        <dbReference type="PROSITE" id="PS52002"/>
    </source>
</evidence>
<dbReference type="GO" id="GO:1990726">
    <property type="term" value="C:Lsm1-7-Pat1 complex"/>
    <property type="evidence" value="ECO:0007669"/>
    <property type="project" value="TreeGrafter"/>
</dbReference>
<dbReference type="CDD" id="cd01732">
    <property type="entry name" value="LSm5"/>
    <property type="match status" value="1"/>
</dbReference>
<keyword evidence="3 10" id="KW-0507">mRNA processing</keyword>
<evidence type="ECO:0000256" key="5">
    <source>
        <dbReference type="ARBA" id="ARBA00022884"/>
    </source>
</evidence>
<dbReference type="Proteomes" id="UP000033140">
    <property type="component" value="Unassembled WGS sequence"/>
</dbReference>
<evidence type="ECO:0000256" key="3">
    <source>
        <dbReference type="ARBA" id="ARBA00022664"/>
    </source>
</evidence>
<evidence type="ECO:0000256" key="6">
    <source>
        <dbReference type="ARBA" id="ARBA00022990"/>
    </source>
</evidence>
<dbReference type="PANTHER" id="PTHR20971:SF0">
    <property type="entry name" value="U6 SNRNA-ASSOCIATED SM-LIKE PROTEIN LSM5"/>
    <property type="match status" value="1"/>
</dbReference>
<dbReference type="GO" id="GO:0000398">
    <property type="term" value="P:mRNA splicing, via spliceosome"/>
    <property type="evidence" value="ECO:0007669"/>
    <property type="project" value="TreeGrafter"/>
</dbReference>
<comment type="subunit">
    <text evidence="10">LSm subunits form a heteromer with a doughnut shape.</text>
</comment>
<keyword evidence="7 10" id="KW-0508">mRNA splicing</keyword>
<feature type="domain" description="Sm" evidence="11">
    <location>
        <begin position="70"/>
        <end position="142"/>
    </location>
</feature>
<dbReference type="SMART" id="SM00651">
    <property type="entry name" value="Sm"/>
    <property type="match status" value="1"/>
</dbReference>
<dbReference type="PROSITE" id="PS52002">
    <property type="entry name" value="SM"/>
    <property type="match status" value="1"/>
</dbReference>
<dbReference type="GO" id="GO:0005688">
    <property type="term" value="C:U6 snRNP"/>
    <property type="evidence" value="ECO:0007669"/>
    <property type="project" value="TreeGrafter"/>
</dbReference>
<evidence type="ECO:0000256" key="9">
    <source>
        <dbReference type="ARBA" id="ARBA00023274"/>
    </source>
</evidence>
<comment type="function">
    <text evidence="10">Plays a role in U6 snRNP assembly and function. Binds to the 3' end of U6 snRNA.</text>
</comment>
<comment type="caution">
    <text evidence="12">The sequence shown here is derived from an EMBL/GenBank/DDBJ whole genome shotgun (WGS) entry which is preliminary data.</text>
</comment>
<reference evidence="12 13" key="3">
    <citation type="journal article" date="2015" name="Genome Announc.">
        <title>Draft Genome Sequence of the Archiascomycetous Yeast Saitoella complicata.</title>
        <authorList>
            <person name="Yamauchi K."/>
            <person name="Kondo S."/>
            <person name="Hamamoto M."/>
            <person name="Takahashi Y."/>
            <person name="Ogura Y."/>
            <person name="Hayashi T."/>
            <person name="Nishida H."/>
        </authorList>
    </citation>
    <scope>NUCLEOTIDE SEQUENCE [LARGE SCALE GENOMIC DNA]</scope>
    <source>
        <strain evidence="12 13">NRRL Y-17804</strain>
    </source>
</reference>
<evidence type="ECO:0000256" key="7">
    <source>
        <dbReference type="ARBA" id="ARBA00023187"/>
    </source>
</evidence>
<dbReference type="InterPro" id="IPR010920">
    <property type="entry name" value="LSM_dom_sf"/>
</dbReference>